<sequence length="123" mass="13802">MLAVRPRSRGLVERCCELQAALGFPARMKMIKVLGSHQDSPLSVSEVAAALRISQPTATKHLKILHRAGWVHRDEAGPRVHYTLNLETVEEYHRLIELAFKHALTPCVNSFDCDTCPFEATCH</sequence>
<dbReference type="EMBL" id="UESZ01000001">
    <property type="protein sequence ID" value="SSA35996.1"/>
    <property type="molecule type" value="Genomic_DNA"/>
</dbReference>
<keyword evidence="3" id="KW-0804">Transcription</keyword>
<dbReference type="InterPro" id="IPR001845">
    <property type="entry name" value="HTH_ArsR_DNA-bd_dom"/>
</dbReference>
<proteinExistence type="predicted"/>
<dbReference type="NCBIfam" id="NF033788">
    <property type="entry name" value="HTH_metalloreg"/>
    <property type="match status" value="1"/>
</dbReference>
<dbReference type="PROSITE" id="PS50987">
    <property type="entry name" value="HTH_ARSR_2"/>
    <property type="match status" value="1"/>
</dbReference>
<evidence type="ECO:0000313" key="6">
    <source>
        <dbReference type="Proteomes" id="UP000250028"/>
    </source>
</evidence>
<evidence type="ECO:0000313" key="5">
    <source>
        <dbReference type="EMBL" id="SSA35996.1"/>
    </source>
</evidence>
<evidence type="ECO:0000256" key="1">
    <source>
        <dbReference type="ARBA" id="ARBA00023015"/>
    </source>
</evidence>
<feature type="domain" description="HTH arsR-type" evidence="4">
    <location>
        <begin position="7"/>
        <end position="104"/>
    </location>
</feature>
<dbReference type="InterPro" id="IPR036388">
    <property type="entry name" value="WH-like_DNA-bd_sf"/>
</dbReference>
<dbReference type="InterPro" id="IPR011991">
    <property type="entry name" value="ArsR-like_HTH"/>
</dbReference>
<evidence type="ECO:0000259" key="4">
    <source>
        <dbReference type="PROSITE" id="PS50987"/>
    </source>
</evidence>
<evidence type="ECO:0000256" key="3">
    <source>
        <dbReference type="ARBA" id="ARBA00023163"/>
    </source>
</evidence>
<dbReference type="PANTHER" id="PTHR33154:SF33">
    <property type="entry name" value="TRANSCRIPTIONAL REPRESSOR SDPR"/>
    <property type="match status" value="1"/>
</dbReference>
<dbReference type="InterPro" id="IPR051081">
    <property type="entry name" value="HTH_MetalResp_TranReg"/>
</dbReference>
<gene>
    <name evidence="5" type="ORF">SAMN04489750_3375</name>
</gene>
<dbReference type="AlphaFoldDB" id="A0A2Y8ZWT1"/>
<keyword evidence="1" id="KW-0805">Transcription regulation</keyword>
<dbReference type="Proteomes" id="UP000250028">
    <property type="component" value="Unassembled WGS sequence"/>
</dbReference>
<dbReference type="GO" id="GO:0003677">
    <property type="term" value="F:DNA binding"/>
    <property type="evidence" value="ECO:0007669"/>
    <property type="project" value="UniProtKB-KW"/>
</dbReference>
<dbReference type="PANTHER" id="PTHR33154">
    <property type="entry name" value="TRANSCRIPTIONAL REGULATOR, ARSR FAMILY"/>
    <property type="match status" value="1"/>
</dbReference>
<dbReference type="InterPro" id="IPR036390">
    <property type="entry name" value="WH_DNA-bd_sf"/>
</dbReference>
<name>A0A2Y8ZWT1_9MICO</name>
<protein>
    <submittedName>
        <fullName evidence="5">ArsR family transcriptional regulator</fullName>
    </submittedName>
</protein>
<keyword evidence="2" id="KW-0238">DNA-binding</keyword>
<dbReference type="CDD" id="cd00090">
    <property type="entry name" value="HTH_ARSR"/>
    <property type="match status" value="1"/>
</dbReference>
<dbReference type="GO" id="GO:0003700">
    <property type="term" value="F:DNA-binding transcription factor activity"/>
    <property type="evidence" value="ECO:0007669"/>
    <property type="project" value="InterPro"/>
</dbReference>
<dbReference type="SUPFAM" id="SSF46785">
    <property type="entry name" value="Winged helix' DNA-binding domain"/>
    <property type="match status" value="1"/>
</dbReference>
<dbReference type="Gene3D" id="1.10.10.10">
    <property type="entry name" value="Winged helix-like DNA-binding domain superfamily/Winged helix DNA-binding domain"/>
    <property type="match status" value="1"/>
</dbReference>
<dbReference type="PRINTS" id="PR00778">
    <property type="entry name" value="HTHARSR"/>
</dbReference>
<reference evidence="6" key="1">
    <citation type="submission" date="2016-10" db="EMBL/GenBank/DDBJ databases">
        <authorList>
            <person name="Varghese N."/>
            <person name="Submissions S."/>
        </authorList>
    </citation>
    <scope>NUCLEOTIDE SEQUENCE [LARGE SCALE GENOMIC DNA]</scope>
    <source>
        <strain evidence="6">DSM 22951</strain>
    </source>
</reference>
<evidence type="ECO:0000256" key="2">
    <source>
        <dbReference type="ARBA" id="ARBA00023125"/>
    </source>
</evidence>
<organism evidence="5 6">
    <name type="scientific">Branchiibius hedensis</name>
    <dbReference type="NCBI Taxonomy" id="672460"/>
    <lineage>
        <taxon>Bacteria</taxon>
        <taxon>Bacillati</taxon>
        <taxon>Actinomycetota</taxon>
        <taxon>Actinomycetes</taxon>
        <taxon>Micrococcales</taxon>
        <taxon>Dermacoccaceae</taxon>
        <taxon>Branchiibius</taxon>
    </lineage>
</organism>
<keyword evidence="6" id="KW-1185">Reference proteome</keyword>
<dbReference type="Pfam" id="PF12840">
    <property type="entry name" value="HTH_20"/>
    <property type="match status" value="1"/>
</dbReference>
<dbReference type="SMART" id="SM00418">
    <property type="entry name" value="HTH_ARSR"/>
    <property type="match status" value="1"/>
</dbReference>
<accession>A0A2Y8ZWT1</accession>